<keyword evidence="1" id="KW-0472">Membrane</keyword>
<feature type="transmembrane region" description="Helical" evidence="1">
    <location>
        <begin position="176"/>
        <end position="197"/>
    </location>
</feature>
<keyword evidence="4" id="KW-1185">Reference proteome</keyword>
<dbReference type="GO" id="GO:0080120">
    <property type="term" value="P:CAAX-box protein maturation"/>
    <property type="evidence" value="ECO:0007669"/>
    <property type="project" value="UniProtKB-ARBA"/>
</dbReference>
<dbReference type="GO" id="GO:0004175">
    <property type="term" value="F:endopeptidase activity"/>
    <property type="evidence" value="ECO:0007669"/>
    <property type="project" value="UniProtKB-ARBA"/>
</dbReference>
<feature type="transmembrane region" description="Helical" evidence="1">
    <location>
        <begin position="123"/>
        <end position="141"/>
    </location>
</feature>
<protein>
    <recommendedName>
        <fullName evidence="2">CAAX prenyl protease 2/Lysostaphin resistance protein A-like domain-containing protein</fullName>
    </recommendedName>
</protein>
<feature type="domain" description="CAAX prenyl protease 2/Lysostaphin resistance protein A-like" evidence="2">
    <location>
        <begin position="48"/>
        <end position="186"/>
    </location>
</feature>
<dbReference type="InterPro" id="IPR003675">
    <property type="entry name" value="Rce1/LyrA-like_dom"/>
</dbReference>
<dbReference type="RefSeq" id="WP_023578867.1">
    <property type="nucleotide sequence ID" value="NZ_AVGG01000003.1"/>
</dbReference>
<feature type="transmembrane region" description="Helical" evidence="1">
    <location>
        <begin position="153"/>
        <end position="169"/>
    </location>
</feature>
<dbReference type="eggNOG" id="ENOG5034CE5">
    <property type="taxonomic scope" value="Bacteria"/>
</dbReference>
<evidence type="ECO:0000256" key="1">
    <source>
        <dbReference type="SAM" id="Phobius"/>
    </source>
</evidence>
<organism evidence="3 4">
    <name type="scientific">Flavobacterium limnosediminis JC2902</name>
    <dbReference type="NCBI Taxonomy" id="1341181"/>
    <lineage>
        <taxon>Bacteria</taxon>
        <taxon>Pseudomonadati</taxon>
        <taxon>Bacteroidota</taxon>
        <taxon>Flavobacteriia</taxon>
        <taxon>Flavobacteriales</taxon>
        <taxon>Flavobacteriaceae</taxon>
        <taxon>Flavobacterium</taxon>
    </lineage>
</organism>
<dbReference type="EMBL" id="AVGG01000003">
    <property type="protein sequence ID" value="ESU29180.1"/>
    <property type="molecule type" value="Genomic_DNA"/>
</dbReference>
<dbReference type="STRING" id="1341181.FLJC2902T_12220"/>
<evidence type="ECO:0000259" key="2">
    <source>
        <dbReference type="Pfam" id="PF02517"/>
    </source>
</evidence>
<dbReference type="Pfam" id="PF02517">
    <property type="entry name" value="Rce1-like"/>
    <property type="match status" value="1"/>
</dbReference>
<comment type="caution">
    <text evidence="3">The sequence shown here is derived from an EMBL/GenBank/DDBJ whole genome shotgun (WGS) entry which is preliminary data.</text>
</comment>
<gene>
    <name evidence="3" type="ORF">FLJC2902T_12220</name>
</gene>
<name>V6SXR8_9FLAO</name>
<feature type="transmembrane region" description="Helical" evidence="1">
    <location>
        <begin position="99"/>
        <end position="116"/>
    </location>
</feature>
<keyword evidence="1" id="KW-1133">Transmembrane helix</keyword>
<feature type="transmembrane region" description="Helical" evidence="1">
    <location>
        <begin position="47"/>
        <end position="65"/>
    </location>
</feature>
<evidence type="ECO:0000313" key="4">
    <source>
        <dbReference type="Proteomes" id="UP000018004"/>
    </source>
</evidence>
<evidence type="ECO:0000313" key="3">
    <source>
        <dbReference type="EMBL" id="ESU29180.1"/>
    </source>
</evidence>
<keyword evidence="1" id="KW-0812">Transmembrane</keyword>
<dbReference type="Proteomes" id="UP000018004">
    <property type="component" value="Unassembled WGS sequence"/>
</dbReference>
<reference evidence="3 4" key="1">
    <citation type="submission" date="2013-08" db="EMBL/GenBank/DDBJ databases">
        <title>Flavobacterium limnosediminis JC2902 genome sequencing.</title>
        <authorList>
            <person name="Lee K."/>
            <person name="Yi H."/>
            <person name="Park S."/>
            <person name="Chun J."/>
        </authorList>
    </citation>
    <scope>NUCLEOTIDE SEQUENCE [LARGE SCALE GENOMIC DNA]</scope>
    <source>
        <strain evidence="3 4">JC2902</strain>
    </source>
</reference>
<sequence>MLKKIANFRHNWIPVLAISLLAVFGLMIIFLDVDLPASRVSQFDGKHILVLMVFGSVVAPVLEEFSFRGFFSNNSKLKKVALVGFLSYTSLVLYSNYSIGFAMANALIFLVLITLYSKFKNNIIFVLFVITNAVVFGLIHYSAEDFIGQLNPYVLTQIAWGLLFTWITINSRLTMAMVFHGALNLVLLTNFLINLQFVSEETTVIEKDNVKISYQQVPVLDSNNTTVNYEPDKVIGKNTTIKSLLDVALYDSNLKGKYSSIVPVARYNFTIEFKDDKRNVAALIELLQEEEMVIKN</sequence>
<accession>V6SXR8</accession>
<feature type="transmembrane region" description="Helical" evidence="1">
    <location>
        <begin position="12"/>
        <end position="31"/>
    </location>
</feature>
<proteinExistence type="predicted"/>
<dbReference type="PATRIC" id="fig|1341181.4.peg.1209"/>
<dbReference type="AlphaFoldDB" id="V6SXR8"/>